<dbReference type="GO" id="GO:0019752">
    <property type="term" value="P:carboxylic acid metabolic process"/>
    <property type="evidence" value="ECO:0007669"/>
    <property type="project" value="InterPro"/>
</dbReference>
<proteinExistence type="predicted"/>
<dbReference type="Pfam" id="PF00282">
    <property type="entry name" value="Pyridoxal_deC"/>
    <property type="match status" value="1"/>
</dbReference>
<evidence type="ECO:0000256" key="1">
    <source>
        <dbReference type="ARBA" id="ARBA00001933"/>
    </source>
</evidence>
<evidence type="ECO:0000313" key="6">
    <source>
        <dbReference type="EMBL" id="CAG8626342.1"/>
    </source>
</evidence>
<dbReference type="GO" id="GO:0016830">
    <property type="term" value="F:carbon-carbon lyase activity"/>
    <property type="evidence" value="ECO:0007669"/>
    <property type="project" value="InterPro"/>
</dbReference>
<dbReference type="InterPro" id="IPR015424">
    <property type="entry name" value="PyrdxlP-dep_Trfase"/>
</dbReference>
<dbReference type="AlphaFoldDB" id="A0A9N9D880"/>
<organism evidence="6 7">
    <name type="scientific">Funneliformis caledonium</name>
    <dbReference type="NCBI Taxonomy" id="1117310"/>
    <lineage>
        <taxon>Eukaryota</taxon>
        <taxon>Fungi</taxon>
        <taxon>Fungi incertae sedis</taxon>
        <taxon>Mucoromycota</taxon>
        <taxon>Glomeromycotina</taxon>
        <taxon>Glomeromycetes</taxon>
        <taxon>Glomerales</taxon>
        <taxon>Glomeraceae</taxon>
        <taxon>Funneliformis</taxon>
    </lineage>
</organism>
<comment type="caution">
    <text evidence="6">The sequence shown here is derived from an EMBL/GenBank/DDBJ whole genome shotgun (WGS) entry which is preliminary data.</text>
</comment>
<dbReference type="PANTHER" id="PTHR42735">
    <property type="match status" value="1"/>
</dbReference>
<comment type="cofactor">
    <cofactor evidence="1 4">
        <name>pyridoxal 5'-phosphate</name>
        <dbReference type="ChEBI" id="CHEBI:597326"/>
    </cofactor>
</comment>
<name>A0A9N9D880_9GLOM</name>
<dbReference type="SUPFAM" id="SSF53383">
    <property type="entry name" value="PLP-dependent transferases"/>
    <property type="match status" value="1"/>
</dbReference>
<evidence type="ECO:0000259" key="5">
    <source>
        <dbReference type="Pfam" id="PF21391"/>
    </source>
</evidence>
<dbReference type="InterPro" id="IPR015421">
    <property type="entry name" value="PyrdxlP-dep_Trfase_major"/>
</dbReference>
<evidence type="ECO:0000256" key="4">
    <source>
        <dbReference type="PIRSR" id="PIRSR602129-50"/>
    </source>
</evidence>
<protein>
    <submittedName>
        <fullName evidence="6">15715_t:CDS:1</fullName>
    </submittedName>
</protein>
<feature type="modified residue" description="N6-(pyridoxal phosphate)lysine" evidence="4">
    <location>
        <position position="428"/>
    </location>
</feature>
<evidence type="ECO:0000313" key="7">
    <source>
        <dbReference type="Proteomes" id="UP000789570"/>
    </source>
</evidence>
<dbReference type="InterPro" id="IPR002129">
    <property type="entry name" value="PyrdxlP-dep_de-COase"/>
</dbReference>
<evidence type="ECO:0000256" key="3">
    <source>
        <dbReference type="ARBA" id="ARBA00023239"/>
    </source>
</evidence>
<feature type="domain" description="L-tyrosine decarboxylase C-terminal" evidence="5">
    <location>
        <begin position="587"/>
        <end position="687"/>
    </location>
</feature>
<keyword evidence="3" id="KW-0456">Lyase</keyword>
<dbReference type="GO" id="GO:0030170">
    <property type="term" value="F:pyridoxal phosphate binding"/>
    <property type="evidence" value="ECO:0007669"/>
    <property type="project" value="InterPro"/>
</dbReference>
<keyword evidence="2 4" id="KW-0663">Pyridoxal phosphate</keyword>
<dbReference type="InterPro" id="IPR050477">
    <property type="entry name" value="GrpII_AminoAcid_Decarb"/>
</dbReference>
<keyword evidence="7" id="KW-1185">Reference proteome</keyword>
<reference evidence="6" key="1">
    <citation type="submission" date="2021-06" db="EMBL/GenBank/DDBJ databases">
        <authorList>
            <person name="Kallberg Y."/>
            <person name="Tangrot J."/>
            <person name="Rosling A."/>
        </authorList>
    </citation>
    <scope>NUCLEOTIDE SEQUENCE</scope>
    <source>
        <strain evidence="6">UK204</strain>
    </source>
</reference>
<dbReference type="Pfam" id="PF21391">
    <property type="entry name" value="tyr_de_CO2_C"/>
    <property type="match status" value="1"/>
</dbReference>
<accession>A0A9N9D880</accession>
<dbReference type="EMBL" id="CAJVPQ010003378">
    <property type="protein sequence ID" value="CAG8626342.1"/>
    <property type="molecule type" value="Genomic_DNA"/>
</dbReference>
<dbReference type="InterPro" id="IPR049373">
    <property type="entry name" value="TyrDC_C"/>
</dbReference>
<dbReference type="Proteomes" id="UP000789570">
    <property type="component" value="Unassembled WGS sequence"/>
</dbReference>
<dbReference type="OrthoDB" id="2161780at2759"/>
<sequence length="1008" mass="115495">MTGFFSQENNAVASWFLGPRAENGEFFQKFYKDIIEKQVKVRQDDYFPRDPVYITGDIKNSNEFKANMRSLNSQLDVISELLTKKTVPFWSPRYMAHMSMEASMPGNLGYMAALQYNQNNVAIEASPLTTWLEMYVGKKLCEMLGFYVQWNQNESIESIDDEVETLPEQLDKIRGWGHITCDGSVANLESICLSFEVELANGNRKKFKECSTWELLNLKPITVLDIPARLFNEYGISSQFLQDTLHEYSIQTVGKDYLEKLFNITESTVYFASATMHYSWPKGCAIVGIGSKNLIPVPVDDAARMDIDQLKESLKECVEKRQAVYAVVAIMGSTEHGACDPLGDIIELRKEFERDHGLSFVIHADAAWGGYFRSMLISPHLSSPKARRRPGLEEKGDSFVPLLALHPHTEKHLYSLKDCDSITVDPHKSGYVPYPAGSLCYRDQRMRYLITWTSPVINRTKEESIGIYGVEGSKPGAAAVATFLSQDAIGLHQKGYGLLLGQATFSCTKIYCHWATMSTKEDNFIVTPFNMLPAEKFGPSEVEDQKQEIRTLIVEKTNDQIVKSEKALELIKKLGSDLMINTFACNFKVDGKINEDVFEANYLNQRLYEKFSLTTSKGTNLDKPLILTSTQFKQKDYKHCLTNFKNRLGLKGDQDLYVLINVVMSPWVTEFEFLRELTATFKETLQEIVKLSVFRNKDEPDFHAFVMQGTDNLYLTHLPMFQMENHRRQVIITADLPINIKEQYLNARKANPSHVFYLGNQDEMKLDDIAYNGSSFKGVIYKDFDKDGKPIEFIKDFQVTNVRVLKKRHLATAFQDVNYPVDYMPFYIYGTKQELHIDHMLLKSPSIQLSADNVELILTSGELTSTQRENGVIVHFTEVREIALQPFPEIKPYPQTETTPPLTFFFQHDRTFQVELYNDPMPDPYQSGPGLDNFDKKNPIAKGTIKLPSKDKGCLYIDSYMVNKDPTAEKKVKHDKIVNRSKIIPLKRFYADKFDHKDELHWYEEKAE</sequence>
<dbReference type="PANTHER" id="PTHR42735:SF4">
    <property type="entry name" value="PYRIDOXAL PHOSPHATE-DEPENDENT DECARBOXYLASE FAMILY PROTEIN"/>
    <property type="match status" value="1"/>
</dbReference>
<evidence type="ECO:0000256" key="2">
    <source>
        <dbReference type="ARBA" id="ARBA00022898"/>
    </source>
</evidence>
<gene>
    <name evidence="6" type="ORF">FCALED_LOCUS9826</name>
</gene>
<dbReference type="Gene3D" id="3.40.640.10">
    <property type="entry name" value="Type I PLP-dependent aspartate aminotransferase-like (Major domain)"/>
    <property type="match status" value="1"/>
</dbReference>